<dbReference type="FunFam" id="1.20.120.1760:FF:000033">
    <property type="entry name" value="CDP-alcohol phosphatidyltransferase"/>
    <property type="match status" value="1"/>
</dbReference>
<sequence length="183" mass="20138">MVNLANLITLGRLGSVPVIVWLLLDQRYVTAFWLFVIAGISDGIDGLLAKRFGMETTLGRYLDPIADKALLVSIYVALGLQLYLPKWLVLLVVSRDLLIIGAILLAGALGRRVAIRPTMISKINTVAQIGLIGWVLAHFAFGLTERADTITTILIWVVAATTVASWYRYLIIWLNDMAGMEQG</sequence>
<dbReference type="AlphaFoldDB" id="A0A418WAE0"/>
<dbReference type="InterPro" id="IPR004570">
    <property type="entry name" value="Phosphatidylglycerol_P_synth"/>
</dbReference>
<comment type="catalytic activity">
    <reaction evidence="14">
        <text>a CDP-1,2-diacyl-sn-glycerol + sn-glycerol 3-phosphate = a 1,2-diacyl-sn-glycero-3-phospho-(1'-sn-glycero-3'-phosphate) + CMP + H(+)</text>
        <dbReference type="Rhea" id="RHEA:12593"/>
        <dbReference type="ChEBI" id="CHEBI:15378"/>
        <dbReference type="ChEBI" id="CHEBI:57597"/>
        <dbReference type="ChEBI" id="CHEBI:58332"/>
        <dbReference type="ChEBI" id="CHEBI:60110"/>
        <dbReference type="ChEBI" id="CHEBI:60377"/>
        <dbReference type="EC" id="2.7.8.5"/>
    </reaction>
</comment>
<feature type="transmembrane region" description="Helical" evidence="15">
    <location>
        <begin position="150"/>
        <end position="170"/>
    </location>
</feature>
<dbReference type="InterPro" id="IPR000462">
    <property type="entry name" value="CDP-OH_P_trans"/>
</dbReference>
<evidence type="ECO:0000256" key="8">
    <source>
        <dbReference type="ARBA" id="ARBA00022692"/>
    </source>
</evidence>
<reference evidence="16 17" key="1">
    <citation type="submission" date="2018-09" db="EMBL/GenBank/DDBJ databases">
        <authorList>
            <person name="Zhu H."/>
        </authorList>
    </citation>
    <scope>NUCLEOTIDE SEQUENCE [LARGE SCALE GENOMIC DNA]</scope>
    <source>
        <strain evidence="16 17">K1W22B-8</strain>
    </source>
</reference>
<comment type="pathway">
    <text evidence="2">Phospholipid metabolism; phosphatidylglycerol biosynthesis; phosphatidylglycerol from CDP-diacylglycerol: step 1/2.</text>
</comment>
<evidence type="ECO:0000256" key="7">
    <source>
        <dbReference type="ARBA" id="ARBA00022516"/>
    </source>
</evidence>
<name>A0A418WAE0_9PROT</name>
<evidence type="ECO:0000256" key="11">
    <source>
        <dbReference type="ARBA" id="ARBA00023136"/>
    </source>
</evidence>
<evidence type="ECO:0000256" key="15">
    <source>
        <dbReference type="SAM" id="Phobius"/>
    </source>
</evidence>
<dbReference type="RefSeq" id="WP_119777572.1">
    <property type="nucleotide sequence ID" value="NZ_QYUK01000011.1"/>
</dbReference>
<dbReference type="GO" id="GO:0016020">
    <property type="term" value="C:membrane"/>
    <property type="evidence" value="ECO:0007669"/>
    <property type="project" value="UniProtKB-SubCell"/>
</dbReference>
<keyword evidence="9 15" id="KW-1133">Transmembrane helix</keyword>
<evidence type="ECO:0000256" key="13">
    <source>
        <dbReference type="ARBA" id="ARBA00023264"/>
    </source>
</evidence>
<comment type="similarity">
    <text evidence="4">Belongs to the CDP-alcohol phosphatidyltransferase class-I family.</text>
</comment>
<keyword evidence="8 15" id="KW-0812">Transmembrane</keyword>
<dbReference type="PANTHER" id="PTHR14269">
    <property type="entry name" value="CDP-DIACYLGLYCEROL--GLYCEROL-3-PHOSPHATE 3-PHOSPHATIDYLTRANSFERASE-RELATED"/>
    <property type="match status" value="1"/>
</dbReference>
<evidence type="ECO:0000313" key="17">
    <source>
        <dbReference type="Proteomes" id="UP000284605"/>
    </source>
</evidence>
<dbReference type="GO" id="GO:0046474">
    <property type="term" value="P:glycerophospholipid biosynthetic process"/>
    <property type="evidence" value="ECO:0007669"/>
    <property type="project" value="TreeGrafter"/>
</dbReference>
<protein>
    <recommendedName>
        <fullName evidence="6">CDP-diacylglycerol--glycerol-3-phosphate 3-phosphatidyltransferase</fullName>
        <ecNumber evidence="5">2.7.8.5</ecNumber>
    </recommendedName>
</protein>
<keyword evidence="10" id="KW-0443">Lipid metabolism</keyword>
<dbReference type="InterPro" id="IPR043130">
    <property type="entry name" value="CDP-OH_PTrfase_TM_dom"/>
</dbReference>
<dbReference type="PANTHER" id="PTHR14269:SF62">
    <property type="entry name" value="CDP-DIACYLGLYCEROL--GLYCEROL-3-PHOSPHATE 3-PHOSPHATIDYLTRANSFERASE 1, CHLOROPLASTIC"/>
    <property type="match status" value="1"/>
</dbReference>
<dbReference type="GO" id="GO:0008444">
    <property type="term" value="F:CDP-diacylglycerol-glycerol-3-phosphate 3-phosphatidyltransferase activity"/>
    <property type="evidence" value="ECO:0007669"/>
    <property type="project" value="UniProtKB-EC"/>
</dbReference>
<keyword evidence="16" id="KW-0808">Transferase</keyword>
<keyword evidence="13" id="KW-1208">Phospholipid metabolism</keyword>
<feature type="transmembrane region" description="Helical" evidence="15">
    <location>
        <begin position="126"/>
        <end position="144"/>
    </location>
</feature>
<gene>
    <name evidence="16" type="ORF">D3874_07775</name>
</gene>
<evidence type="ECO:0000256" key="14">
    <source>
        <dbReference type="ARBA" id="ARBA00048586"/>
    </source>
</evidence>
<keyword evidence="11 15" id="KW-0472">Membrane</keyword>
<dbReference type="InterPro" id="IPR050324">
    <property type="entry name" value="CDP-alcohol_PTase-I"/>
</dbReference>
<dbReference type="OrthoDB" id="9796672at2"/>
<comment type="caution">
    <text evidence="16">The sequence shown here is derived from an EMBL/GenBank/DDBJ whole genome shotgun (WGS) entry which is preliminary data.</text>
</comment>
<evidence type="ECO:0000256" key="4">
    <source>
        <dbReference type="ARBA" id="ARBA00010441"/>
    </source>
</evidence>
<evidence type="ECO:0000256" key="2">
    <source>
        <dbReference type="ARBA" id="ARBA00005042"/>
    </source>
</evidence>
<dbReference type="Gene3D" id="1.20.120.1760">
    <property type="match status" value="1"/>
</dbReference>
<evidence type="ECO:0000313" key="16">
    <source>
        <dbReference type="EMBL" id="RJF86928.1"/>
    </source>
</evidence>
<dbReference type="Pfam" id="PF01066">
    <property type="entry name" value="CDP-OH_P_transf"/>
    <property type="match status" value="1"/>
</dbReference>
<feature type="transmembrane region" description="Helical" evidence="15">
    <location>
        <begin position="97"/>
        <end position="114"/>
    </location>
</feature>
<evidence type="ECO:0000256" key="5">
    <source>
        <dbReference type="ARBA" id="ARBA00013170"/>
    </source>
</evidence>
<evidence type="ECO:0000256" key="6">
    <source>
        <dbReference type="ARBA" id="ARBA00014944"/>
    </source>
</evidence>
<evidence type="ECO:0000256" key="3">
    <source>
        <dbReference type="ARBA" id="ARBA00005189"/>
    </source>
</evidence>
<keyword evidence="17" id="KW-1185">Reference proteome</keyword>
<dbReference type="EMBL" id="QYUK01000011">
    <property type="protein sequence ID" value="RJF86928.1"/>
    <property type="molecule type" value="Genomic_DNA"/>
</dbReference>
<organism evidence="16 17">
    <name type="scientific">Oleomonas cavernae</name>
    <dbReference type="NCBI Taxonomy" id="2320859"/>
    <lineage>
        <taxon>Bacteria</taxon>
        <taxon>Pseudomonadati</taxon>
        <taxon>Pseudomonadota</taxon>
        <taxon>Alphaproteobacteria</taxon>
        <taxon>Acetobacterales</taxon>
        <taxon>Acetobacteraceae</taxon>
        <taxon>Oleomonas</taxon>
    </lineage>
</organism>
<evidence type="ECO:0000256" key="1">
    <source>
        <dbReference type="ARBA" id="ARBA00004141"/>
    </source>
</evidence>
<comment type="subcellular location">
    <subcellularLocation>
        <location evidence="1">Membrane</location>
        <topology evidence="1">Multi-pass membrane protein</topology>
    </subcellularLocation>
</comment>
<evidence type="ECO:0000256" key="12">
    <source>
        <dbReference type="ARBA" id="ARBA00023209"/>
    </source>
</evidence>
<feature type="transmembrane region" description="Helical" evidence="15">
    <location>
        <begin position="7"/>
        <end position="24"/>
    </location>
</feature>
<dbReference type="EC" id="2.7.8.5" evidence="5"/>
<feature type="transmembrane region" description="Helical" evidence="15">
    <location>
        <begin position="30"/>
        <end position="48"/>
    </location>
</feature>
<proteinExistence type="inferred from homology"/>
<dbReference type="PIRSF" id="PIRSF000847">
    <property type="entry name" value="Phos_ph_gly_syn"/>
    <property type="match status" value="1"/>
</dbReference>
<accession>A0A418WAE0</accession>
<keyword evidence="7" id="KW-0444">Lipid biosynthesis</keyword>
<evidence type="ECO:0000256" key="9">
    <source>
        <dbReference type="ARBA" id="ARBA00022989"/>
    </source>
</evidence>
<dbReference type="Proteomes" id="UP000284605">
    <property type="component" value="Unassembled WGS sequence"/>
</dbReference>
<keyword evidence="12" id="KW-0594">Phospholipid biosynthesis</keyword>
<evidence type="ECO:0000256" key="10">
    <source>
        <dbReference type="ARBA" id="ARBA00023098"/>
    </source>
</evidence>
<comment type="pathway">
    <text evidence="3">Lipid metabolism.</text>
</comment>
<feature type="transmembrane region" description="Helical" evidence="15">
    <location>
        <begin position="69"/>
        <end position="85"/>
    </location>
</feature>